<gene>
    <name evidence="1" type="ORF">M5J06_01725</name>
</gene>
<keyword evidence="2" id="KW-1185">Reference proteome</keyword>
<dbReference type="RefSeq" id="WP_250223809.1">
    <property type="nucleotide sequence ID" value="NZ_JAMFTR010000001.1"/>
</dbReference>
<evidence type="ECO:0000313" key="2">
    <source>
        <dbReference type="Proteomes" id="UP001203579"/>
    </source>
</evidence>
<comment type="caution">
    <text evidence="1">The sequence shown here is derived from an EMBL/GenBank/DDBJ whole genome shotgun (WGS) entry which is preliminary data.</text>
</comment>
<dbReference type="Proteomes" id="UP001203579">
    <property type="component" value="Unassembled WGS sequence"/>
</dbReference>
<evidence type="ECO:0000313" key="1">
    <source>
        <dbReference type="EMBL" id="MCL8492863.1"/>
    </source>
</evidence>
<dbReference type="EMBL" id="JAMKFF010000001">
    <property type="protein sequence ID" value="MCL8492863.1"/>
    <property type="molecule type" value="Genomic_DNA"/>
</dbReference>
<name>A0ABT0T715_9CORY</name>
<reference evidence="1 2" key="1">
    <citation type="submission" date="2022-05" db="EMBL/GenBank/DDBJ databases">
        <title>Corynebacterium sp. B5-R-101 sp. nov., isolated from human feces.</title>
        <authorList>
            <person name="Shamsuzzaman M."/>
            <person name="Dahal R.H."/>
        </authorList>
    </citation>
    <scope>NUCLEOTIDE SEQUENCE [LARGE SCALE GENOMIC DNA]</scope>
    <source>
        <strain evidence="1 2">B5-R-101</strain>
    </source>
</reference>
<protein>
    <submittedName>
        <fullName evidence="1">Uncharacterized protein</fullName>
    </submittedName>
</protein>
<organism evidence="1 2">
    <name type="scientific">Corynebacterium intestinale</name>
    <dbReference type="NCBI Taxonomy" id="2943492"/>
    <lineage>
        <taxon>Bacteria</taxon>
        <taxon>Bacillati</taxon>
        <taxon>Actinomycetota</taxon>
        <taxon>Actinomycetes</taxon>
        <taxon>Mycobacteriales</taxon>
        <taxon>Corynebacteriaceae</taxon>
        <taxon>Corynebacterium</taxon>
    </lineage>
</organism>
<sequence>MLGDRKLRERYVQAYLHDARPMSVILKELGGSKATAKVWRQAEGLSRGKRRRSLNEDKYKDQYQKIIALVESGQSAYSALKETGFPQTAYRYLARDGIELANSRGGAIQIERDRIAKALKLVNAGKSYKEVGQVVDHCADTVKTWHHNRMSGRLVLNDHPTESESKVGRGKRLIRHNRIAMAYLLK</sequence>
<proteinExistence type="predicted"/>
<accession>A0ABT0T715</accession>